<keyword evidence="4" id="KW-0732">Signal</keyword>
<dbReference type="PANTHER" id="PTHR10766">
    <property type="entry name" value="TRANSMEMBRANE 9 SUPERFAMILY PROTEIN"/>
    <property type="match status" value="1"/>
</dbReference>
<dbReference type="PANTHER" id="PTHR10766:SF41">
    <property type="entry name" value="TRANSMEMBRANE 9 SUPERFAMILY MEMBER 3"/>
    <property type="match status" value="1"/>
</dbReference>
<comment type="subcellular location">
    <subcellularLocation>
        <location evidence="1">Membrane</location>
        <topology evidence="1">Multi-pass membrane protein</topology>
    </subcellularLocation>
</comment>
<organism evidence="8 9">
    <name type="scientific">Caulochytrium protostelioides</name>
    <dbReference type="NCBI Taxonomy" id="1555241"/>
    <lineage>
        <taxon>Eukaryota</taxon>
        <taxon>Fungi</taxon>
        <taxon>Fungi incertae sedis</taxon>
        <taxon>Chytridiomycota</taxon>
        <taxon>Chytridiomycota incertae sedis</taxon>
        <taxon>Chytridiomycetes</taxon>
        <taxon>Caulochytriales</taxon>
        <taxon>Caulochytriaceae</taxon>
        <taxon>Caulochytrium</taxon>
    </lineage>
</organism>
<gene>
    <name evidence="8" type="ORF">CXG81DRAFT_23827</name>
</gene>
<dbReference type="EMBL" id="ML014121">
    <property type="protein sequence ID" value="RKP03568.1"/>
    <property type="molecule type" value="Genomic_DNA"/>
</dbReference>
<evidence type="ECO:0000256" key="2">
    <source>
        <dbReference type="ARBA" id="ARBA00005227"/>
    </source>
</evidence>
<evidence type="ECO:0000256" key="6">
    <source>
        <dbReference type="ARBA" id="ARBA00023136"/>
    </source>
</evidence>
<feature type="transmembrane region" description="Helical" evidence="7">
    <location>
        <begin position="412"/>
        <end position="435"/>
    </location>
</feature>
<proteinExistence type="inferred from homology"/>
<feature type="transmembrane region" description="Helical" evidence="7">
    <location>
        <begin position="246"/>
        <end position="268"/>
    </location>
</feature>
<comment type="similarity">
    <text evidence="2 7">Belongs to the nonaspanin (TM9SF) (TC 9.A.2) family.</text>
</comment>
<dbReference type="GO" id="GO:0072657">
    <property type="term" value="P:protein localization to membrane"/>
    <property type="evidence" value="ECO:0007669"/>
    <property type="project" value="TreeGrafter"/>
</dbReference>
<feature type="transmembrane region" description="Helical" evidence="7">
    <location>
        <begin position="545"/>
        <end position="565"/>
    </location>
</feature>
<feature type="transmembrane region" description="Helical" evidence="7">
    <location>
        <begin position="577"/>
        <end position="599"/>
    </location>
</feature>
<dbReference type="InterPro" id="IPR004240">
    <property type="entry name" value="EMP70"/>
</dbReference>
<name>A0A4P9XDL7_9FUNG</name>
<evidence type="ECO:0000313" key="8">
    <source>
        <dbReference type="EMBL" id="RKP03568.1"/>
    </source>
</evidence>
<feature type="transmembrane region" description="Helical" evidence="7">
    <location>
        <begin position="507"/>
        <end position="533"/>
    </location>
</feature>
<accession>A0A4P9XDL7</accession>
<feature type="transmembrane region" description="Helical" evidence="7">
    <location>
        <begin position="348"/>
        <end position="369"/>
    </location>
</feature>
<dbReference type="OrthoDB" id="1666796at2759"/>
<dbReference type="GO" id="GO:0016020">
    <property type="term" value="C:membrane"/>
    <property type="evidence" value="ECO:0007669"/>
    <property type="project" value="UniProtKB-SubCell"/>
</dbReference>
<keyword evidence="3 7" id="KW-0812">Transmembrane</keyword>
<evidence type="ECO:0000256" key="7">
    <source>
        <dbReference type="RuleBase" id="RU363079"/>
    </source>
</evidence>
<reference evidence="9" key="1">
    <citation type="journal article" date="2018" name="Nat. Microbiol.">
        <title>Leveraging single-cell genomics to expand the fungal tree of life.</title>
        <authorList>
            <person name="Ahrendt S.R."/>
            <person name="Quandt C.A."/>
            <person name="Ciobanu D."/>
            <person name="Clum A."/>
            <person name="Salamov A."/>
            <person name="Andreopoulos B."/>
            <person name="Cheng J.F."/>
            <person name="Woyke T."/>
            <person name="Pelin A."/>
            <person name="Henrissat B."/>
            <person name="Reynolds N.K."/>
            <person name="Benny G.L."/>
            <person name="Smith M.E."/>
            <person name="James T.Y."/>
            <person name="Grigoriev I.V."/>
        </authorList>
    </citation>
    <scope>NUCLEOTIDE SEQUENCE [LARGE SCALE GENOMIC DNA]</scope>
    <source>
        <strain evidence="9">ATCC 52028</strain>
    </source>
</reference>
<keyword evidence="6 7" id="KW-0472">Membrane</keyword>
<feature type="transmembrane region" description="Helical" evidence="7">
    <location>
        <begin position="472"/>
        <end position="495"/>
    </location>
</feature>
<dbReference type="Pfam" id="PF02990">
    <property type="entry name" value="EMP70"/>
    <property type="match status" value="1"/>
</dbReference>
<dbReference type="Proteomes" id="UP000274922">
    <property type="component" value="Unassembled WGS sequence"/>
</dbReference>
<keyword evidence="9" id="KW-1185">Reference proteome</keyword>
<sequence length="616" mass="69507">MADEHNHAYGSEDQIVVWLNTIGPYDNQQETYEYQKLPLCVGTHKIEHHHESLGEALQGFQLTPLGVNMRFLVNEQDVPICERSLSPDDRAQLDVAIQQRYWYSMYLDNLPVWAFLGVEAPIVKNTTTTTDATPTPKAALAPAAADDDDGYALVTPTRPEPEIMQTYLYTHRNFDIAFNGDRIIEVNVTAAHPVALRPHDPTSALGAEPQRVQFTYSVTWRKTDQPFKTRFSKYLDSEFFEHRVHWFSICNSFMLVLFLLALVSAILFRTLRRDFARYDREESLLDFDRDLGDDYGWKQVHGDVFRPPPRLLLLSACYGTGFQLLCLAFFTVLYIIAGELYMERSSILSAAIFIYALTSVVGGHASAGFYTKYGGQNWIKLVFVTAGLWPSMVGAVCLSINAVAILQTSSRAIPFGTMVVLVVIWLMLVLPLTLIGSIVGRNGAGHASFPCRVHPIPRPVPRPPERGTLTRMPFVTIAAGLLPFGSIFIEMYFIFTSFWAYKIYYVYGFMLFVLGILCIVTACVAVVAVYVLLNAEEHRWHWRAFIAAGGGTALYVYAYSIFYYTARTRMFGTFQTLWYFGYMGLACIGLLLMLGAIALRSAEVFVQKIYSNVKID</sequence>
<feature type="transmembrane region" description="Helical" evidence="7">
    <location>
        <begin position="311"/>
        <end position="336"/>
    </location>
</feature>
<protein>
    <recommendedName>
        <fullName evidence="7">Transmembrane 9 superfamily member</fullName>
    </recommendedName>
</protein>
<dbReference type="AlphaFoldDB" id="A0A4P9XDL7"/>
<evidence type="ECO:0000256" key="1">
    <source>
        <dbReference type="ARBA" id="ARBA00004141"/>
    </source>
</evidence>
<feature type="transmembrane region" description="Helical" evidence="7">
    <location>
        <begin position="381"/>
        <end position="406"/>
    </location>
</feature>
<dbReference type="STRING" id="1555241.A0A4P9XDL7"/>
<evidence type="ECO:0000313" key="9">
    <source>
        <dbReference type="Proteomes" id="UP000274922"/>
    </source>
</evidence>
<evidence type="ECO:0000256" key="5">
    <source>
        <dbReference type="ARBA" id="ARBA00022989"/>
    </source>
</evidence>
<evidence type="ECO:0000256" key="4">
    <source>
        <dbReference type="ARBA" id="ARBA00022729"/>
    </source>
</evidence>
<keyword evidence="5 7" id="KW-1133">Transmembrane helix</keyword>
<evidence type="ECO:0000256" key="3">
    <source>
        <dbReference type="ARBA" id="ARBA00022692"/>
    </source>
</evidence>